<dbReference type="Proteomes" id="UP001296776">
    <property type="component" value="Unassembled WGS sequence"/>
</dbReference>
<reference evidence="2" key="2">
    <citation type="journal article" date="2020" name="Microorganisms">
        <title>Osmotic Adaptation and Compatible Solute Biosynthesis of Phototrophic Bacteria as Revealed from Genome Analyses.</title>
        <authorList>
            <person name="Imhoff J.F."/>
            <person name="Rahn T."/>
            <person name="Kunzel S."/>
            <person name="Keller A."/>
            <person name="Neulinger S.C."/>
        </authorList>
    </citation>
    <scope>NUCLEOTIDE SEQUENCE</scope>
    <source>
        <strain evidence="2">DSM 11080</strain>
    </source>
</reference>
<reference evidence="2" key="1">
    <citation type="submission" date="2017-08" db="EMBL/GenBank/DDBJ databases">
        <authorList>
            <person name="Imhoff J.F."/>
            <person name="Rahn T."/>
            <person name="Kuenzel S."/>
            <person name="Neulinger S.C."/>
        </authorList>
    </citation>
    <scope>NUCLEOTIDE SEQUENCE</scope>
    <source>
        <strain evidence="2">DSM 11080</strain>
    </source>
</reference>
<dbReference type="RefSeq" id="WP_200348538.1">
    <property type="nucleotide sequence ID" value="NZ_NRSJ01000061.1"/>
</dbReference>
<organism evidence="2 3">
    <name type="scientific">Halochromatium glycolicum</name>
    <dbReference type="NCBI Taxonomy" id="85075"/>
    <lineage>
        <taxon>Bacteria</taxon>
        <taxon>Pseudomonadati</taxon>
        <taxon>Pseudomonadota</taxon>
        <taxon>Gammaproteobacteria</taxon>
        <taxon>Chromatiales</taxon>
        <taxon>Chromatiaceae</taxon>
        <taxon>Halochromatium</taxon>
    </lineage>
</organism>
<name>A0AAJ0XC64_9GAMM</name>
<dbReference type="EMBL" id="NRSJ01000061">
    <property type="protein sequence ID" value="MBK1707058.1"/>
    <property type="molecule type" value="Genomic_DNA"/>
</dbReference>
<evidence type="ECO:0000313" key="3">
    <source>
        <dbReference type="Proteomes" id="UP001296776"/>
    </source>
</evidence>
<evidence type="ECO:0000259" key="1">
    <source>
        <dbReference type="Pfam" id="PF18480"/>
    </source>
</evidence>
<proteinExistence type="predicted"/>
<protein>
    <recommendedName>
        <fullName evidence="1">DUF5615 domain-containing protein</fullName>
    </recommendedName>
</protein>
<evidence type="ECO:0000313" key="2">
    <source>
        <dbReference type="EMBL" id="MBK1707058.1"/>
    </source>
</evidence>
<dbReference type="AlphaFoldDB" id="A0AAJ0XC64"/>
<dbReference type="Pfam" id="PF18480">
    <property type="entry name" value="DUF5615"/>
    <property type="match status" value="1"/>
</dbReference>
<gene>
    <name evidence="2" type="ORF">CKO40_21610</name>
</gene>
<feature type="domain" description="DUF5615" evidence="1">
    <location>
        <begin position="3"/>
        <end position="105"/>
    </location>
</feature>
<comment type="caution">
    <text evidence="2">The sequence shown here is derived from an EMBL/GenBank/DDBJ whole genome shotgun (WGS) entry which is preliminary data.</text>
</comment>
<dbReference type="InterPro" id="IPR041049">
    <property type="entry name" value="DUF5615"/>
</dbReference>
<keyword evidence="3" id="KW-1185">Reference proteome</keyword>
<sequence length="113" mass="13320">MARFLIDANLPYRFSLWANDACIHARDLGEDWSDSEIWAYARAQNLIIVSKDADFSDRILVSKPPPRVIHIRFGNMKMRDFHGLIRRQWPHIVALAHQHRLVTVYRNRIEAID</sequence>
<accession>A0AAJ0XC64</accession>